<sequence>MADIFSGKGLTFQYNTDTGNRSPQGIGNVTINNVTEFPTLTIQSETNNFETYDNEYKTVLLSDKSVEPFDIVVAYLPDDPTHQFLDEMAESQSVFQVILQYQLDLEESQITYAIVNGYVTGTQLSGDKDQVVTKSYSFTPADVVARVMTMAALLPVYQGDYGVGANTTGIPQYAPVTPTGNSFIKVPSTQQGNPAGADMMGIGLVDGSAVSSLAMTKSGTLSIYAKNATTAWTRIYTATQMDARYVPLTRTVNGKALSADLTLTSTDTGSVPVERTVNGHELSDDVVLTKQDIQLENVTNDAQLKISSNLADIDDSEIARTNLDVYSKDEIDNSINTLTAHVNTDFVPKTITVNGHALSSNVTVTKADVGLGNVTNDAQLKIGSNLADLNNIVTSRTNLGLGSLAVQNSNAIAITGGTATLSTLTLSTALPLTSGGTGATTAAAARTNLGLGTAATANVGTSGGTVPLLNATNTWDGGQNFNGSIAIGSNSTTSRGIELGSTTTAVLTFLDMHSSGTGNDFDVRLFASGGETATGKGTLGIVASTATLNGQQIYSIDNTLSEVGLGIDPRHVADMKDAPKGFIRTTTATIDSPSSFGGAGFVAQYDGSPSYSGMLVQPDGNRVFAGGVQPSQNSGKWQWHEVPTLDRSNTFNQPQVVNNQLTVSRDDWAAINLDVTGGSDVVGRRVRIENSQEAGKGLIFYFRDKIGSVTGQGWAYLPPVSGYGSPIGLAGGLAPNGTSYDSSGTDMNIGAQGWRAVGGSWTNSPLGSASTNVYGSLFTQCTQGLQIGGTSAVNTAQTWFQQRFYDTNNRIYSRVQTNAQAWQPWSQITTTSVSDERAKNIGEPLDLNIALDNISRMDFVNFTFKFDEDETPRRGVVSQQIMDIDPQYVKEVGDLYHLDETPMMLDGLAAIKALKQMNDDLSTEIENLKVLVQSLIDNK</sequence>
<organism evidence="3 4">
    <name type="scientific">Scandinavium lactucae</name>
    <dbReference type="NCBI Taxonomy" id="3095028"/>
    <lineage>
        <taxon>Bacteria</taxon>
        <taxon>Pseudomonadati</taxon>
        <taxon>Pseudomonadota</taxon>
        <taxon>Gammaproteobacteria</taxon>
        <taxon>Enterobacterales</taxon>
        <taxon>Enterobacteriaceae</taxon>
        <taxon>Scandinavium</taxon>
    </lineage>
</organism>
<name>A0ABU4QU30_9ENTR</name>
<comment type="caution">
    <text evidence="3">The sequence shown here is derived from an EMBL/GenBank/DDBJ whole genome shotgun (WGS) entry which is preliminary data.</text>
</comment>
<keyword evidence="4" id="KW-1185">Reference proteome</keyword>
<dbReference type="RefSeq" id="WP_319787072.1">
    <property type="nucleotide sequence ID" value="NZ_JAWXRD010000040.1"/>
</dbReference>
<evidence type="ECO:0000256" key="1">
    <source>
        <dbReference type="SAM" id="Coils"/>
    </source>
</evidence>
<accession>A0ABU4QU30</accession>
<dbReference type="EMBL" id="JAWXRD010000040">
    <property type="protein sequence ID" value="MDX6042800.1"/>
    <property type="molecule type" value="Genomic_DNA"/>
</dbReference>
<dbReference type="InterPro" id="IPR030392">
    <property type="entry name" value="S74_ICA"/>
</dbReference>
<feature type="domain" description="Peptidase S74" evidence="2">
    <location>
        <begin position="834"/>
        <end position="925"/>
    </location>
</feature>
<evidence type="ECO:0000259" key="2">
    <source>
        <dbReference type="PROSITE" id="PS51688"/>
    </source>
</evidence>
<keyword evidence="1" id="KW-0175">Coiled coil</keyword>
<proteinExistence type="predicted"/>
<dbReference type="PROSITE" id="PS51688">
    <property type="entry name" value="ICA"/>
    <property type="match status" value="1"/>
</dbReference>
<protein>
    <recommendedName>
        <fullName evidence="2">Peptidase S74 domain-containing protein</fullName>
    </recommendedName>
</protein>
<evidence type="ECO:0000313" key="3">
    <source>
        <dbReference type="EMBL" id="MDX6042800.1"/>
    </source>
</evidence>
<evidence type="ECO:0000313" key="4">
    <source>
        <dbReference type="Proteomes" id="UP001275664"/>
    </source>
</evidence>
<reference evidence="3 4" key="1">
    <citation type="submission" date="2023-11" db="EMBL/GenBank/DDBJ databases">
        <title>Scandinavium wanjuensis sp. nov., isolated from lettuce South Korea.</title>
        <authorList>
            <person name="Park J."/>
            <person name="Park S."/>
            <person name="Oh K.K."/>
            <person name="Cho G.S."/>
            <person name="Franz C.M.A.P."/>
        </authorList>
    </citation>
    <scope>NUCLEOTIDE SEQUENCE [LARGE SCALE GENOMIC DNA]</scope>
    <source>
        <strain evidence="3 4">V105_6</strain>
    </source>
</reference>
<gene>
    <name evidence="3" type="ORF">SIK69_21655</name>
</gene>
<dbReference type="Proteomes" id="UP001275664">
    <property type="component" value="Unassembled WGS sequence"/>
</dbReference>
<dbReference type="Gene3D" id="4.10.410.40">
    <property type="match status" value="1"/>
</dbReference>
<feature type="coiled-coil region" evidence="1">
    <location>
        <begin position="911"/>
        <end position="938"/>
    </location>
</feature>
<dbReference type="Pfam" id="PF13884">
    <property type="entry name" value="Peptidase_S74"/>
    <property type="match status" value="1"/>
</dbReference>